<dbReference type="GO" id="GO:0003824">
    <property type="term" value="F:catalytic activity"/>
    <property type="evidence" value="ECO:0007669"/>
    <property type="project" value="InterPro"/>
</dbReference>
<dbReference type="InterPro" id="IPR027417">
    <property type="entry name" value="P-loop_NTPase"/>
</dbReference>
<name>A0A1S9RLH7_PENBI</name>
<dbReference type="InterPro" id="IPR035994">
    <property type="entry name" value="Nucleoside_phosphorylase_sf"/>
</dbReference>
<feature type="compositionally biased region" description="Polar residues" evidence="1">
    <location>
        <begin position="1856"/>
        <end position="1880"/>
    </location>
</feature>
<feature type="region of interest" description="Disordered" evidence="1">
    <location>
        <begin position="1"/>
        <end position="43"/>
    </location>
</feature>
<dbReference type="PANTHER" id="PTHR46082">
    <property type="entry name" value="ATP/GTP-BINDING PROTEIN-RELATED"/>
    <property type="match status" value="1"/>
</dbReference>
<feature type="compositionally biased region" description="Polar residues" evidence="1">
    <location>
        <begin position="237"/>
        <end position="263"/>
    </location>
</feature>
<evidence type="ECO:0000313" key="4">
    <source>
        <dbReference type="Proteomes" id="UP000190744"/>
    </source>
</evidence>
<feature type="compositionally biased region" description="Polar residues" evidence="1">
    <location>
        <begin position="271"/>
        <end position="282"/>
    </location>
</feature>
<dbReference type="Gene3D" id="3.40.50.300">
    <property type="entry name" value="P-loop containing nucleotide triphosphate hydrolases"/>
    <property type="match status" value="1"/>
</dbReference>
<accession>A0A1S9RLH7</accession>
<feature type="compositionally biased region" description="Low complexity" evidence="1">
    <location>
        <begin position="990"/>
        <end position="999"/>
    </location>
</feature>
<feature type="compositionally biased region" description="Polar residues" evidence="1">
    <location>
        <begin position="299"/>
        <end position="309"/>
    </location>
</feature>
<dbReference type="Gene3D" id="3.40.50.1580">
    <property type="entry name" value="Nucleoside phosphorylase domain"/>
    <property type="match status" value="1"/>
</dbReference>
<dbReference type="Pfam" id="PF01048">
    <property type="entry name" value="PNP_UDP_1"/>
    <property type="match status" value="1"/>
</dbReference>
<feature type="region of interest" description="Disordered" evidence="1">
    <location>
        <begin position="1848"/>
        <end position="1900"/>
    </location>
</feature>
<dbReference type="InterPro" id="IPR000845">
    <property type="entry name" value="Nucleoside_phosphorylase_d"/>
</dbReference>
<dbReference type="SUPFAM" id="SSF53167">
    <property type="entry name" value="Purine and uridine phosphorylases"/>
    <property type="match status" value="1"/>
</dbReference>
<evidence type="ECO:0000313" key="3">
    <source>
        <dbReference type="EMBL" id="OOQ86355.1"/>
    </source>
</evidence>
<dbReference type="EMBL" id="LJBN01000144">
    <property type="protein sequence ID" value="OOQ86355.1"/>
    <property type="molecule type" value="Genomic_DNA"/>
</dbReference>
<reference evidence="4" key="1">
    <citation type="submission" date="2015-09" db="EMBL/GenBank/DDBJ databases">
        <authorList>
            <person name="Fill T.P."/>
            <person name="Baretta J.F."/>
            <person name="de Almeida L.G."/>
            <person name="Rocha M."/>
            <person name="de Souza D.H."/>
            <person name="Malavazi I."/>
            <person name="Cerdeira L.T."/>
            <person name="Hong H."/>
            <person name="Samborskyy M."/>
            <person name="de Vasconcelos A.T."/>
            <person name="Leadlay P."/>
            <person name="Rodrigues-Filho E."/>
        </authorList>
    </citation>
    <scope>NUCLEOTIDE SEQUENCE [LARGE SCALE GENOMIC DNA]</scope>
    <source>
        <strain evidence="4">LaBioMMi 136</strain>
    </source>
</reference>
<dbReference type="Gene3D" id="3.40.50.1820">
    <property type="entry name" value="alpha/beta hydrolase"/>
    <property type="match status" value="1"/>
</dbReference>
<dbReference type="InterPro" id="IPR029058">
    <property type="entry name" value="AB_hydrolase_fold"/>
</dbReference>
<feature type="region of interest" description="Disordered" evidence="1">
    <location>
        <begin position="236"/>
        <end position="319"/>
    </location>
</feature>
<feature type="region of interest" description="Disordered" evidence="1">
    <location>
        <begin position="388"/>
        <end position="410"/>
    </location>
</feature>
<feature type="region of interest" description="Disordered" evidence="1">
    <location>
        <begin position="983"/>
        <end position="1005"/>
    </location>
</feature>
<comment type="caution">
    <text evidence="3">The sequence shown here is derived from an EMBL/GenBank/DDBJ whole genome shotgun (WGS) entry which is preliminary data.</text>
</comment>
<protein>
    <recommendedName>
        <fullName evidence="2">Nucleoside phosphorylase domain-containing protein</fullName>
    </recommendedName>
</protein>
<gene>
    <name evidence="3" type="ORF">PEBR_21823</name>
</gene>
<evidence type="ECO:0000256" key="1">
    <source>
        <dbReference type="SAM" id="MobiDB-lite"/>
    </source>
</evidence>
<dbReference type="GO" id="GO:0072330">
    <property type="term" value="P:monocarboxylic acid biosynthetic process"/>
    <property type="evidence" value="ECO:0007669"/>
    <property type="project" value="UniProtKB-ARBA"/>
</dbReference>
<dbReference type="GO" id="GO:0009116">
    <property type="term" value="P:nucleoside metabolic process"/>
    <property type="evidence" value="ECO:0007669"/>
    <property type="project" value="InterPro"/>
</dbReference>
<dbReference type="InterPro" id="IPR053137">
    <property type="entry name" value="NLR-like"/>
</dbReference>
<feature type="compositionally biased region" description="Polar residues" evidence="1">
    <location>
        <begin position="1887"/>
        <end position="1900"/>
    </location>
</feature>
<evidence type="ECO:0000259" key="2">
    <source>
        <dbReference type="Pfam" id="PF01048"/>
    </source>
</evidence>
<feature type="compositionally biased region" description="Polar residues" evidence="1">
    <location>
        <begin position="388"/>
        <end position="408"/>
    </location>
</feature>
<dbReference type="PANTHER" id="PTHR46082:SF11">
    <property type="entry name" value="AAA+ ATPASE DOMAIN-CONTAINING PROTEIN-RELATED"/>
    <property type="match status" value="1"/>
</dbReference>
<sequence>MSDPDESSTPRRSQAGVDPLESATYNSGYEHHRSKKAEHPSGRSVTALKTWTSESLCFWPVDLLPKTLAVFPVFPRILTYSYDASKGDDILSHAQELAETVASDRKIGNCLDRPIIFVCHALGGIVVKQALVHSYRLTTSKHVQSNYVSTAGVIFLGTPNTPADVARWDSTLHGITSAVLPAESMQKSSRSSQLTDSLAASSTLMGRINRRFEEIMSSRILVSLFSEARQARPVVRTNLQELSPSPNSTNKGNEGGTNRSQLGTLLKTLGFKSNNKSSQTPKNNDDSLDTLSGGEETVPVSSNVESSGPNVADGKSAARNLPNGNMGWIEADHGHVCKFDNANSPGYEAVAGVIRQCSAQAPKIIRDRWADDGRIHALGVLKGESSGTFETDHTTSSVVEKGRSSQYPPQEFDQWNERQPFISPPGFRPNEIFVGMQTELEFLHRHLFESKVQGYGNSSVLITGVRGSGKTQLAREYVFSSRKFYPHGIFWINASSSQSMWKGLTEIGKAVELPHNTNYEIKRFNDSGDQGLQYALDVLALITKLEDCLLIFDGMKLDDGDDIIKFRRLIPRRPKGSVLYTSIDDEILGPLLPKPHHLSIPRLQVEDACKLLYETLGIGTPTKKQILGASTIVERYECLPLAIHALGHRLKAEEKSIEELNMNEFTKVEPTKVFPTVISEIYRLQKRQAMNLLHLLSFLNNSIPVRLIEFGCDAMTEAISADILMSPRPGAAPDLETTIETLMRYGLIERENGTETHVSWSPVVSPTEIGSGISYPNGLLSVEREIAKLNISALVQSFCRDEVRRKDAESSWELELQLKKSNGQGQAGFYDTWLILASRFLRKSFHTAQETADRLRCPLGMRDYKEYAAHVARLTERFEENNKNGLTPLPWYMKDAQQSLETLRGSIVESQIFSEGLPRHSAASQRSIFARDPALISEDARSVGLDAIDFLMTESSIIEHDFDATVGSDSHYVSDRVFSAGPHSTLDTQTAPTAPTAPTSSVSEADDLRTVYSDTLSMDGSTKEAYIHELAHELFKIVSTFQLDSTSMRRIADNLPGCLKAFSLRLGSSVSTQQQIHRDVTVFIHKYRHDIANAFNHSLEDPSTDTESTADENMPLGEKMKLWLSHDVDSTGESPLGSEEDLLTLLLPIIEMGEESNYDAYPVMPGLQKYRECVLENPAYDWLLGDIQRHCLLEPSSPDTRAEINSAIVQGLPTQLRFSRRESVPSYKVTYSLDWDLVSFLENQEYNESNAKALPLVITLTGSREAAQALTCSEYLHQTWPLSAGEMVKLLQDLLEKGPKTKATGKLPDGTNLVAWFDACKASNNVKLKVEVRGSAYSIAEIGEQLSWLGSALRSSPQSDQFDQGGKKQQSTDFCADISFSIKMETLAASKINGECWHDLFRNGVVVEGFPLSRRPEAGATKGLDIPLPMMARLAQASYVNTFLGSPIIKGFSSMLIPTEDHEELIVWHLVHNKSGDRISYLDSNVLPVKGISAVKLSQARHILGWCSNARHLAGTRNAAYDISGSHLPRLHDDGLLSQAFIYNGQMIKGGTPFLVGYKDTPIHVSRGGYLRKLKWIIQKSVVLWDEATKRGWLLNGASALLHLEEPAAESKSTSEFAIAILLSRRNRALAIFEGKDDHVRFEDRVEHFLNMFEQIFDYQVHAAGPDGSGYRSKGIPRAHFEGWDFHDLATEIDSFHPRLATFAPQGKAWVDFTRSIHAINLLGRDFGEILAPSDISCPHWALLPMHEYYLAAGVSDLKMVLEYTGDLTTNPIRLSENLVWHNPDLVFEPCGCADATADHSDIAQVILPTTLSTNTEGCLETVNLGHDGAVVFGYNRNFQWRWGDSGDPERGEIVNNESNQLPPSSDTENTASNTLSGGSESDRLDLSSSQMPSTSTDITIDSIAVEDEPVHPKPLVRSYTKWQLDLLRPEDYAVGIVCALPLELLAVRALFDQTHPDLRLSTADSNHYALGTMGRHKVVAACLPDGEYGTNSAADVASNLRRSFQSVKFCLLVGIGGGVPSSRNDIRLGDVVVSKPIGISPGVIQYDMGKALENGEFEQSGFLQPPPRLVMTALSSLKSDPHLPQAPLQEYIQEIAACRKEYRHPGPENDRLFSSHYAHSSKHATCSPCSANHLTKRPSRSDHYPRIHYGLIASGNRVMKDAKLRDRWSMERNVLCFEMEAAGIMNTLPCLVIRGICDYSDSHKNKQFQEYAAATAASYAKLLLSYMKDSSDLDGTAFRSAKEDQSLLGVFRRALSFIG</sequence>
<dbReference type="Proteomes" id="UP000190744">
    <property type="component" value="Unassembled WGS sequence"/>
</dbReference>
<dbReference type="SUPFAM" id="SSF52540">
    <property type="entry name" value="P-loop containing nucleoside triphosphate hydrolases"/>
    <property type="match status" value="1"/>
</dbReference>
<dbReference type="GO" id="GO:0017000">
    <property type="term" value="P:antibiotic biosynthetic process"/>
    <property type="evidence" value="ECO:0007669"/>
    <property type="project" value="UniProtKB-ARBA"/>
</dbReference>
<organism evidence="3 4">
    <name type="scientific">Penicillium brasilianum</name>
    <dbReference type="NCBI Taxonomy" id="104259"/>
    <lineage>
        <taxon>Eukaryota</taxon>
        <taxon>Fungi</taxon>
        <taxon>Dikarya</taxon>
        <taxon>Ascomycota</taxon>
        <taxon>Pezizomycotina</taxon>
        <taxon>Eurotiomycetes</taxon>
        <taxon>Eurotiomycetidae</taxon>
        <taxon>Eurotiales</taxon>
        <taxon>Aspergillaceae</taxon>
        <taxon>Penicillium</taxon>
    </lineage>
</organism>
<feature type="domain" description="Nucleoside phosphorylase" evidence="2">
    <location>
        <begin position="1935"/>
        <end position="2219"/>
    </location>
</feature>
<proteinExistence type="predicted"/>